<dbReference type="AlphaFoldDB" id="A0A6M3J9B2"/>
<name>A0A6M3J9B2_9ZZZZ</name>
<accession>A0A6M3J9B2</accession>
<gene>
    <name evidence="1" type="ORF">MM415B00382_0011</name>
</gene>
<organism evidence="1">
    <name type="scientific">viral metagenome</name>
    <dbReference type="NCBI Taxonomy" id="1070528"/>
    <lineage>
        <taxon>unclassified sequences</taxon>
        <taxon>metagenomes</taxon>
        <taxon>organismal metagenomes</taxon>
    </lineage>
</organism>
<evidence type="ECO:0000313" key="1">
    <source>
        <dbReference type="EMBL" id="QJA65621.1"/>
    </source>
</evidence>
<dbReference type="EMBL" id="MT141542">
    <property type="protein sequence ID" value="QJA65621.1"/>
    <property type="molecule type" value="Genomic_DNA"/>
</dbReference>
<protein>
    <submittedName>
        <fullName evidence="1">Uncharacterized protein</fullName>
    </submittedName>
</protein>
<proteinExistence type="predicted"/>
<sequence length="129" mass="14734">MQTVISGQQGGIRCEGCRQIFKPTRPNQSHCRPSCRVKAFTRRRGAEAASLPWDEPETQTARVAAYFLARPGRWIPGTDLVKLGYGGWRTEISRLRHEPWNLPIGKPRYVTVELANGKRVRISEYRLDV</sequence>
<reference evidence="1" key="1">
    <citation type="submission" date="2020-03" db="EMBL/GenBank/DDBJ databases">
        <title>The deep terrestrial virosphere.</title>
        <authorList>
            <person name="Holmfeldt K."/>
            <person name="Nilsson E."/>
            <person name="Simone D."/>
            <person name="Lopez-Fernandez M."/>
            <person name="Wu X."/>
            <person name="de Brujin I."/>
            <person name="Lundin D."/>
            <person name="Andersson A."/>
            <person name="Bertilsson S."/>
            <person name="Dopson M."/>
        </authorList>
    </citation>
    <scope>NUCLEOTIDE SEQUENCE</scope>
    <source>
        <strain evidence="1">MM415B00382</strain>
    </source>
</reference>